<evidence type="ECO:0000313" key="3">
    <source>
        <dbReference type="Proteomes" id="UP000054549"/>
    </source>
</evidence>
<feature type="compositionally biased region" description="Basic and acidic residues" evidence="1">
    <location>
        <begin position="50"/>
        <end position="60"/>
    </location>
</feature>
<name>A0A0C2WU47_AMAMK</name>
<dbReference type="InParanoid" id="A0A0C2WU47"/>
<keyword evidence="3" id="KW-1185">Reference proteome</keyword>
<dbReference type="HOGENOM" id="CLU_2746798_0_0_1"/>
<proteinExistence type="predicted"/>
<dbReference type="EMBL" id="KN818243">
    <property type="protein sequence ID" value="KIL65292.1"/>
    <property type="molecule type" value="Genomic_DNA"/>
</dbReference>
<gene>
    <name evidence="2" type="ORF">M378DRAFT_162228</name>
</gene>
<protein>
    <submittedName>
        <fullName evidence="2">Uncharacterized protein</fullName>
    </submittedName>
</protein>
<sequence>TAWLGGPWEYPSRLFWQQRHQVVEVPCLGGVIDEGPDALQYNMASKTRSSSKDGPTESAKKRLLVPNVVTK</sequence>
<evidence type="ECO:0000256" key="1">
    <source>
        <dbReference type="SAM" id="MobiDB-lite"/>
    </source>
</evidence>
<feature type="non-terminal residue" evidence="2">
    <location>
        <position position="1"/>
    </location>
</feature>
<dbReference type="AlphaFoldDB" id="A0A0C2WU47"/>
<dbReference type="Proteomes" id="UP000054549">
    <property type="component" value="Unassembled WGS sequence"/>
</dbReference>
<organism evidence="2 3">
    <name type="scientific">Amanita muscaria (strain Koide BX008)</name>
    <dbReference type="NCBI Taxonomy" id="946122"/>
    <lineage>
        <taxon>Eukaryota</taxon>
        <taxon>Fungi</taxon>
        <taxon>Dikarya</taxon>
        <taxon>Basidiomycota</taxon>
        <taxon>Agaricomycotina</taxon>
        <taxon>Agaricomycetes</taxon>
        <taxon>Agaricomycetidae</taxon>
        <taxon>Agaricales</taxon>
        <taxon>Pluteineae</taxon>
        <taxon>Amanitaceae</taxon>
        <taxon>Amanita</taxon>
    </lineage>
</organism>
<evidence type="ECO:0000313" key="2">
    <source>
        <dbReference type="EMBL" id="KIL65292.1"/>
    </source>
</evidence>
<feature type="region of interest" description="Disordered" evidence="1">
    <location>
        <begin position="44"/>
        <end position="71"/>
    </location>
</feature>
<accession>A0A0C2WU47</accession>
<reference evidence="2 3" key="1">
    <citation type="submission" date="2014-04" db="EMBL/GenBank/DDBJ databases">
        <title>Evolutionary Origins and Diversification of the Mycorrhizal Mutualists.</title>
        <authorList>
            <consortium name="DOE Joint Genome Institute"/>
            <consortium name="Mycorrhizal Genomics Consortium"/>
            <person name="Kohler A."/>
            <person name="Kuo A."/>
            <person name="Nagy L.G."/>
            <person name="Floudas D."/>
            <person name="Copeland A."/>
            <person name="Barry K.W."/>
            <person name="Cichocki N."/>
            <person name="Veneault-Fourrey C."/>
            <person name="LaButti K."/>
            <person name="Lindquist E.A."/>
            <person name="Lipzen A."/>
            <person name="Lundell T."/>
            <person name="Morin E."/>
            <person name="Murat C."/>
            <person name="Riley R."/>
            <person name="Ohm R."/>
            <person name="Sun H."/>
            <person name="Tunlid A."/>
            <person name="Henrissat B."/>
            <person name="Grigoriev I.V."/>
            <person name="Hibbett D.S."/>
            <person name="Martin F."/>
        </authorList>
    </citation>
    <scope>NUCLEOTIDE SEQUENCE [LARGE SCALE GENOMIC DNA]</scope>
    <source>
        <strain evidence="2 3">Koide BX008</strain>
    </source>
</reference>